<dbReference type="AlphaFoldDB" id="A0A8S2FX37"/>
<dbReference type="InterPro" id="IPR008869">
    <property type="entry name" value="MlaC/ttg2D"/>
</dbReference>
<feature type="non-terminal residue" evidence="3">
    <location>
        <position position="1"/>
    </location>
</feature>
<dbReference type="GO" id="GO:0016020">
    <property type="term" value="C:membrane"/>
    <property type="evidence" value="ECO:0007669"/>
    <property type="project" value="InterPro"/>
</dbReference>
<evidence type="ECO:0000256" key="1">
    <source>
        <dbReference type="ARBA" id="ARBA00022729"/>
    </source>
</evidence>
<dbReference type="EMBL" id="CAJNOK010045727">
    <property type="protein sequence ID" value="CAF1580279.1"/>
    <property type="molecule type" value="Genomic_DNA"/>
</dbReference>
<proteinExistence type="predicted"/>
<keyword evidence="2" id="KW-1133">Transmembrane helix</keyword>
<dbReference type="GO" id="GO:0120010">
    <property type="term" value="P:intermembrane phospholipid transfer"/>
    <property type="evidence" value="ECO:0007669"/>
    <property type="project" value="TreeGrafter"/>
</dbReference>
<name>A0A8S2FX37_9BILA</name>
<dbReference type="Pfam" id="PF04333">
    <property type="entry name" value="MlaA"/>
    <property type="match status" value="1"/>
</dbReference>
<dbReference type="Proteomes" id="UP000682733">
    <property type="component" value="Unassembled WGS sequence"/>
</dbReference>
<dbReference type="Pfam" id="PF05494">
    <property type="entry name" value="MlaC"/>
    <property type="match status" value="1"/>
</dbReference>
<keyword evidence="2" id="KW-0472">Membrane</keyword>
<dbReference type="InterPro" id="IPR042245">
    <property type="entry name" value="Tgt2/MlaC_sf"/>
</dbReference>
<dbReference type="PANTHER" id="PTHR30035">
    <property type="entry name" value="LIPOPROTEIN VACJ-RELATED"/>
    <property type="match status" value="1"/>
</dbReference>
<feature type="transmembrane region" description="Helical" evidence="2">
    <location>
        <begin position="123"/>
        <end position="140"/>
    </location>
</feature>
<evidence type="ECO:0000313" key="5">
    <source>
        <dbReference type="Proteomes" id="UP000677228"/>
    </source>
</evidence>
<dbReference type="PRINTS" id="PR01805">
    <property type="entry name" value="VACJLIPOPROT"/>
</dbReference>
<sequence>YKHLTNAYTKARVSSFIDNISTPVTIVNYGLQGNYTQTMKSVWRFLINTTFGIGGLFDVASKMGLTVTPQSFGSTLANYGVGPGPYLVLPFLGGTNARDITDSVFTNTYFNPIMHMVEVMRKITLYLIFLCSIPALVYAADIVDKYVDQLVKDGLTILNDNTISQETKVTKTKKLILANLDLPWMAKVTLGGYRKTLTPEQVSKFTEAYSHYVSKAYASLVKNYHGQEPKILEVNSVSKGEFMVSMLIETIKGPIKVKYLVRKVNETDSHANFKVSDIITEGISLILSQESEFTSILSCRGFDALIEELTKKS</sequence>
<dbReference type="Gene3D" id="3.10.450.710">
    <property type="entry name" value="Tgt2/MlaC"/>
    <property type="match status" value="1"/>
</dbReference>
<gene>
    <name evidence="3" type="ORF">OVA965_LOCUS40921</name>
    <name evidence="4" type="ORF">TMI583_LOCUS42456</name>
</gene>
<evidence type="ECO:0000256" key="2">
    <source>
        <dbReference type="SAM" id="Phobius"/>
    </source>
</evidence>
<comment type="caution">
    <text evidence="3">The sequence shown here is derived from an EMBL/GenBank/DDBJ whole genome shotgun (WGS) entry which is preliminary data.</text>
</comment>
<keyword evidence="1" id="KW-0732">Signal</keyword>
<dbReference type="PANTHER" id="PTHR30035:SF3">
    <property type="entry name" value="INTERMEMBRANE PHOSPHOLIPID TRANSPORT SYSTEM LIPOPROTEIN MLAA"/>
    <property type="match status" value="1"/>
</dbReference>
<dbReference type="EMBL" id="CAJOBA010068799">
    <property type="protein sequence ID" value="CAF4379335.1"/>
    <property type="molecule type" value="Genomic_DNA"/>
</dbReference>
<accession>A0A8S2FX37</accession>
<evidence type="ECO:0000313" key="3">
    <source>
        <dbReference type="EMBL" id="CAF1580279.1"/>
    </source>
</evidence>
<protein>
    <submittedName>
        <fullName evidence="3">Uncharacterized protein</fullName>
    </submittedName>
</protein>
<dbReference type="InterPro" id="IPR007428">
    <property type="entry name" value="MlaA"/>
</dbReference>
<organism evidence="3 5">
    <name type="scientific">Didymodactylos carnosus</name>
    <dbReference type="NCBI Taxonomy" id="1234261"/>
    <lineage>
        <taxon>Eukaryota</taxon>
        <taxon>Metazoa</taxon>
        <taxon>Spiralia</taxon>
        <taxon>Gnathifera</taxon>
        <taxon>Rotifera</taxon>
        <taxon>Eurotatoria</taxon>
        <taxon>Bdelloidea</taxon>
        <taxon>Philodinida</taxon>
        <taxon>Philodinidae</taxon>
        <taxon>Didymodactylos</taxon>
    </lineage>
</organism>
<reference evidence="3" key="1">
    <citation type="submission" date="2021-02" db="EMBL/GenBank/DDBJ databases">
        <authorList>
            <person name="Nowell W R."/>
        </authorList>
    </citation>
    <scope>NUCLEOTIDE SEQUENCE</scope>
</reference>
<dbReference type="Proteomes" id="UP000677228">
    <property type="component" value="Unassembled WGS sequence"/>
</dbReference>
<evidence type="ECO:0000313" key="4">
    <source>
        <dbReference type="EMBL" id="CAF4379335.1"/>
    </source>
</evidence>
<keyword evidence="2" id="KW-0812">Transmembrane</keyword>